<organism evidence="2 3">
    <name type="scientific">Strongylus vulgaris</name>
    <name type="common">Blood worm</name>
    <dbReference type="NCBI Taxonomy" id="40348"/>
    <lineage>
        <taxon>Eukaryota</taxon>
        <taxon>Metazoa</taxon>
        <taxon>Ecdysozoa</taxon>
        <taxon>Nematoda</taxon>
        <taxon>Chromadorea</taxon>
        <taxon>Rhabditida</taxon>
        <taxon>Rhabditina</taxon>
        <taxon>Rhabditomorpha</taxon>
        <taxon>Strongyloidea</taxon>
        <taxon>Strongylidae</taxon>
        <taxon>Strongylus</taxon>
    </lineage>
</organism>
<name>A0A3P7LL55_STRVU</name>
<reference evidence="2 3" key="1">
    <citation type="submission" date="2018-11" db="EMBL/GenBank/DDBJ databases">
        <authorList>
            <consortium name="Pathogen Informatics"/>
        </authorList>
    </citation>
    <scope>NUCLEOTIDE SEQUENCE [LARGE SCALE GENOMIC DNA]</scope>
</reference>
<protein>
    <submittedName>
        <fullName evidence="2">Uncharacterized protein</fullName>
    </submittedName>
</protein>
<feature type="non-terminal residue" evidence="2">
    <location>
        <position position="48"/>
    </location>
</feature>
<dbReference type="AlphaFoldDB" id="A0A3P7LL55"/>
<dbReference type="Proteomes" id="UP000270094">
    <property type="component" value="Unassembled WGS sequence"/>
</dbReference>
<evidence type="ECO:0000313" key="3">
    <source>
        <dbReference type="Proteomes" id="UP000270094"/>
    </source>
</evidence>
<feature type="compositionally biased region" description="Acidic residues" evidence="1">
    <location>
        <begin position="1"/>
        <end position="11"/>
    </location>
</feature>
<gene>
    <name evidence="2" type="ORF">SVUK_LOCUS14916</name>
</gene>
<accession>A0A3P7LL55</accession>
<dbReference type="EMBL" id="UYYB01106797">
    <property type="protein sequence ID" value="VDM79918.1"/>
    <property type="molecule type" value="Genomic_DNA"/>
</dbReference>
<feature type="region of interest" description="Disordered" evidence="1">
    <location>
        <begin position="1"/>
        <end position="48"/>
    </location>
</feature>
<feature type="compositionally biased region" description="Low complexity" evidence="1">
    <location>
        <begin position="25"/>
        <end position="34"/>
    </location>
</feature>
<keyword evidence="3" id="KW-1185">Reference proteome</keyword>
<sequence length="48" mass="5370">MDGESSTEDELSAMQRGRHRRSRSSRGGSRSSMDMARRDRGSLSPSVR</sequence>
<proteinExistence type="predicted"/>
<evidence type="ECO:0000256" key="1">
    <source>
        <dbReference type="SAM" id="MobiDB-lite"/>
    </source>
</evidence>
<evidence type="ECO:0000313" key="2">
    <source>
        <dbReference type="EMBL" id="VDM79918.1"/>
    </source>
</evidence>